<dbReference type="EMBL" id="JACBAD010001900">
    <property type="protein sequence ID" value="KAF7128763.1"/>
    <property type="molecule type" value="Genomic_DNA"/>
</dbReference>
<feature type="compositionally biased region" description="Basic and acidic residues" evidence="1">
    <location>
        <begin position="1"/>
        <end position="14"/>
    </location>
</feature>
<keyword evidence="3" id="KW-1185">Reference proteome</keyword>
<accession>A0A8H6PEV2</accession>
<dbReference type="OrthoDB" id="5384804at2759"/>
<reference evidence="2" key="1">
    <citation type="submission" date="2020-06" db="EMBL/GenBank/DDBJ databases">
        <title>Draft genome sequences of strains closely related to Aspergillus parafelis and Aspergillus hiratsukae.</title>
        <authorList>
            <person name="Dos Santos R.A.C."/>
            <person name="Rivero-Menendez O."/>
            <person name="Steenwyk J.L."/>
            <person name="Mead M.E."/>
            <person name="Goldman G.H."/>
            <person name="Alastruey-Izquierdo A."/>
            <person name="Rokas A."/>
        </authorList>
    </citation>
    <scope>NUCLEOTIDE SEQUENCE</scope>
    <source>
        <strain evidence="2">CNM-CM5793</strain>
    </source>
</reference>
<feature type="region of interest" description="Disordered" evidence="1">
    <location>
        <begin position="1"/>
        <end position="20"/>
    </location>
</feature>
<proteinExistence type="predicted"/>
<gene>
    <name evidence="2" type="ORF">CNMCM5793_003672</name>
</gene>
<protein>
    <submittedName>
        <fullName evidence="2">Uncharacterized protein</fullName>
    </submittedName>
</protein>
<evidence type="ECO:0000313" key="3">
    <source>
        <dbReference type="Proteomes" id="UP000630445"/>
    </source>
</evidence>
<name>A0A8H6PEV2_9EURO</name>
<sequence length="405" mass="46892">MHGTEHDTTLKRPAEPLLPPAWMFGDYSKTPSDEQPQANSKDNSDRHLKNILTWWQQTSWLRNIYMNNIDLYLSVVSSVNAESLTTDPTPQTRQQYDLALYFDRMLAITGKICLPSCSNRIVHPPSKRRLYRAVMGLFLDTKALQFAKFCQGHEKSDKLIENVRYMWSQNPNSTLEESFDMLEASDFISTFMLLHILDTPDTVLEWMSILRDAGFREAAEQFVEDPNDTVLHNWTSLLSRLQPYLTPFDILSLFTKDELDHDILRYFAALLAFVEHEGEPPGMNERENDVSRKLEREFDVASHVWKLYRHHGWRCGIRGEIFNEHHNFEKIASHIVQFEHDGRHGWESMIEAEKDLLAGDFQASIPHIYLMNLSTAAENIDNDRKILFTITESILQTSTGKGIAT</sequence>
<organism evidence="2 3">
    <name type="scientific">Aspergillus hiratsukae</name>
    <dbReference type="NCBI Taxonomy" id="1194566"/>
    <lineage>
        <taxon>Eukaryota</taxon>
        <taxon>Fungi</taxon>
        <taxon>Dikarya</taxon>
        <taxon>Ascomycota</taxon>
        <taxon>Pezizomycotina</taxon>
        <taxon>Eurotiomycetes</taxon>
        <taxon>Eurotiomycetidae</taxon>
        <taxon>Eurotiales</taxon>
        <taxon>Aspergillaceae</taxon>
        <taxon>Aspergillus</taxon>
        <taxon>Aspergillus subgen. Fumigati</taxon>
    </lineage>
</organism>
<comment type="caution">
    <text evidence="2">The sequence shown here is derived from an EMBL/GenBank/DDBJ whole genome shotgun (WGS) entry which is preliminary data.</text>
</comment>
<evidence type="ECO:0000313" key="2">
    <source>
        <dbReference type="EMBL" id="KAF7128763.1"/>
    </source>
</evidence>
<evidence type="ECO:0000256" key="1">
    <source>
        <dbReference type="SAM" id="MobiDB-lite"/>
    </source>
</evidence>
<dbReference type="AlphaFoldDB" id="A0A8H6PEV2"/>
<dbReference type="Proteomes" id="UP000630445">
    <property type="component" value="Unassembled WGS sequence"/>
</dbReference>